<dbReference type="PIRSF" id="PIRSF002465">
    <property type="entry name" value="Phsphlp_syn_PlsX"/>
    <property type="match status" value="1"/>
</dbReference>
<dbReference type="GO" id="GO:0016746">
    <property type="term" value="F:acyltransferase activity"/>
    <property type="evidence" value="ECO:0007669"/>
    <property type="project" value="UniProtKB-KW"/>
</dbReference>
<keyword evidence="6 10" id="KW-0594">Phospholipid biosynthesis</keyword>
<dbReference type="Pfam" id="PF02504">
    <property type="entry name" value="FA_synthesis"/>
    <property type="match status" value="1"/>
</dbReference>
<evidence type="ECO:0000313" key="11">
    <source>
        <dbReference type="EMBL" id="PSB91650.1"/>
    </source>
</evidence>
<comment type="similarity">
    <text evidence="10">Belongs to the PlsX family.</text>
</comment>
<dbReference type="NCBIfam" id="TIGR00182">
    <property type="entry name" value="plsX"/>
    <property type="match status" value="1"/>
</dbReference>
<keyword evidence="5 10" id="KW-0443">Lipid metabolism</keyword>
<dbReference type="EC" id="2.3.1.274" evidence="8 10"/>
<keyword evidence="12" id="KW-1185">Reference proteome</keyword>
<keyword evidence="4 10" id="KW-0808">Transferase</keyword>
<evidence type="ECO:0000256" key="3">
    <source>
        <dbReference type="ARBA" id="ARBA00022516"/>
    </source>
</evidence>
<comment type="subcellular location">
    <subcellularLocation>
        <location evidence="10">Cytoplasm</location>
    </subcellularLocation>
    <text evidence="10">Associated with the membrane possibly through PlsY.</text>
</comment>
<organism evidence="11 12">
    <name type="scientific">Candidatus Pandoraea novymonadis</name>
    <dbReference type="NCBI Taxonomy" id="1808959"/>
    <lineage>
        <taxon>Bacteria</taxon>
        <taxon>Pseudomonadati</taxon>
        <taxon>Pseudomonadota</taxon>
        <taxon>Betaproteobacteria</taxon>
        <taxon>Burkholderiales</taxon>
        <taxon>Burkholderiaceae</taxon>
        <taxon>Pandoraea</taxon>
    </lineage>
</organism>
<keyword evidence="7 10" id="KW-1208">Phospholipid metabolism</keyword>
<evidence type="ECO:0000313" key="12">
    <source>
        <dbReference type="Proteomes" id="UP000242660"/>
    </source>
</evidence>
<evidence type="ECO:0000256" key="4">
    <source>
        <dbReference type="ARBA" id="ARBA00022679"/>
    </source>
</evidence>
<evidence type="ECO:0000256" key="1">
    <source>
        <dbReference type="ARBA" id="ARBA00001232"/>
    </source>
</evidence>
<evidence type="ECO:0000256" key="9">
    <source>
        <dbReference type="ARBA" id="ARBA00046608"/>
    </source>
</evidence>
<protein>
    <recommendedName>
        <fullName evidence="8 10">Phosphate acyltransferase</fullName>
        <ecNumber evidence="8 10">2.3.1.274</ecNumber>
    </recommendedName>
    <alternativeName>
        <fullName evidence="10">Acyl-ACP phosphotransacylase</fullName>
    </alternativeName>
    <alternativeName>
        <fullName evidence="10">Acyl-[acyl-carrier-protein]--phosphate acyltransferase</fullName>
    </alternativeName>
    <alternativeName>
        <fullName evidence="10">Phosphate-acyl-ACP acyltransferase</fullName>
    </alternativeName>
</protein>
<evidence type="ECO:0000256" key="7">
    <source>
        <dbReference type="ARBA" id="ARBA00023264"/>
    </source>
</evidence>
<evidence type="ECO:0000256" key="2">
    <source>
        <dbReference type="ARBA" id="ARBA00022490"/>
    </source>
</evidence>
<keyword evidence="2 10" id="KW-0963">Cytoplasm</keyword>
<comment type="caution">
    <text evidence="11">The sequence shown here is derived from an EMBL/GenBank/DDBJ whole genome shotgun (WGS) entry which is preliminary data.</text>
</comment>
<comment type="function">
    <text evidence="10">Catalyzes the reversible formation of acyl-phosphate (acyl-PO(4)) from acyl-[acyl-carrier-protein] (acyl-ACP). This enzyme utilizes acyl-ACP as fatty acyl donor, but not acyl-CoA.</text>
</comment>
<comment type="catalytic activity">
    <reaction evidence="1 10">
        <text>a fatty acyl-[ACP] + phosphate = an acyl phosphate + holo-[ACP]</text>
        <dbReference type="Rhea" id="RHEA:42292"/>
        <dbReference type="Rhea" id="RHEA-COMP:9685"/>
        <dbReference type="Rhea" id="RHEA-COMP:14125"/>
        <dbReference type="ChEBI" id="CHEBI:43474"/>
        <dbReference type="ChEBI" id="CHEBI:59918"/>
        <dbReference type="ChEBI" id="CHEBI:64479"/>
        <dbReference type="ChEBI" id="CHEBI:138651"/>
        <dbReference type="EC" id="2.3.1.274"/>
    </reaction>
</comment>
<dbReference type="HAMAP" id="MF_00019">
    <property type="entry name" value="PlsX"/>
    <property type="match status" value="1"/>
</dbReference>
<keyword evidence="11" id="KW-0012">Acyltransferase</keyword>
<sequence>MAAVILLPFFFSQCKTHQKTAIRMTVTMTIDCMGGDYGPSVTVPAAVLFVQSTYDVSLLLVGKEPAINEQLMKLQVTSHPRLSVINADEVVTMDDSVETALRRKKNSSMRIALNLVKEGRAQACISAGNTGALMAVSRYVLKTLAGIERPAIATVFPNQKSGYTTMLDLGANVNCQATHLLQFAEMGHALVGALDGKESPTIGLLNIGEEVLKGNDVIKHAAELLRASTLNFYGNVEGNDIYKGTTDIVICDGFVGNVALKTSEGLAQMLGDMIKEEFYRVWWTKFIAMLAMPVLKRFKHRVDHRCYNGAALLGLRGLVIKSHGSADSFAFEWAIKRGYDAVRNGVLERLSAAMNENQMDLEGAIPLSSIAPF</sequence>
<evidence type="ECO:0000256" key="6">
    <source>
        <dbReference type="ARBA" id="ARBA00023209"/>
    </source>
</evidence>
<dbReference type="PANTHER" id="PTHR30100">
    <property type="entry name" value="FATTY ACID/PHOSPHOLIPID SYNTHESIS PROTEIN PLSX"/>
    <property type="match status" value="1"/>
</dbReference>
<dbReference type="InterPro" id="IPR003664">
    <property type="entry name" value="FA_synthesis"/>
</dbReference>
<reference evidence="11 12" key="1">
    <citation type="journal article" date="2017" name="Front. Microbiol.">
        <title>Genome of Ca. Pandoraea novymonadis, an Endosymbiotic Bacterium of the Trypanosomatid Novymonas esmeraldas.</title>
        <authorList>
            <person name="Kostygov A.Y."/>
            <person name="Butenko A."/>
            <person name="Nenarokova A."/>
            <person name="Tashyreva D."/>
            <person name="Flegontov P."/>
            <person name="Lukes J."/>
            <person name="Yurchenko V."/>
        </authorList>
    </citation>
    <scope>NUCLEOTIDE SEQUENCE [LARGE SCALE GENOMIC DNA]</scope>
    <source>
        <strain evidence="11 12">E262</strain>
    </source>
</reference>
<evidence type="ECO:0000256" key="5">
    <source>
        <dbReference type="ARBA" id="ARBA00023098"/>
    </source>
</evidence>
<dbReference type="InterPro" id="IPR012281">
    <property type="entry name" value="Phospholipid_synth_PlsX-like"/>
</dbReference>
<dbReference type="PANTHER" id="PTHR30100:SF1">
    <property type="entry name" value="PHOSPHATE ACYLTRANSFERASE"/>
    <property type="match status" value="1"/>
</dbReference>
<name>A0ABX5FD10_9BURK</name>
<dbReference type="SUPFAM" id="SSF53659">
    <property type="entry name" value="Isocitrate/Isopropylmalate dehydrogenase-like"/>
    <property type="match status" value="1"/>
</dbReference>
<gene>
    <name evidence="10 11" type="primary">plsX</name>
    <name evidence="11" type="ORF">BZL35_00867</name>
</gene>
<comment type="pathway">
    <text evidence="10">Lipid metabolism; phospholipid metabolism.</text>
</comment>
<evidence type="ECO:0000256" key="10">
    <source>
        <dbReference type="HAMAP-Rule" id="MF_00019"/>
    </source>
</evidence>
<keyword evidence="3 10" id="KW-0444">Lipid biosynthesis</keyword>
<dbReference type="Proteomes" id="UP000242660">
    <property type="component" value="Unassembled WGS sequence"/>
</dbReference>
<dbReference type="EMBL" id="MUHY01000003">
    <property type="protein sequence ID" value="PSB91650.1"/>
    <property type="molecule type" value="Genomic_DNA"/>
</dbReference>
<dbReference type="Gene3D" id="3.40.718.10">
    <property type="entry name" value="Isopropylmalate Dehydrogenase"/>
    <property type="match status" value="1"/>
</dbReference>
<accession>A0ABX5FD10</accession>
<evidence type="ECO:0000256" key="8">
    <source>
        <dbReference type="ARBA" id="ARBA00024069"/>
    </source>
</evidence>
<proteinExistence type="inferred from homology"/>
<comment type="subunit">
    <text evidence="9 10">Homodimer. Probably interacts with PlsY.</text>
</comment>